<comment type="subunit">
    <text evidence="3">Homodimer. Interacts with LigD.</text>
</comment>
<comment type="function">
    <text evidence="3">With LigD forms a non-homologous end joining (NHEJ) DNA repair enzyme, which repairs dsDNA breaks with reduced fidelity. Binds linear dsDNA with 5'- and 3'- overhangs but not closed circular dsDNA nor ssDNA. Recruits and stimulates the ligase activity of LigD.</text>
</comment>
<dbReference type="SUPFAM" id="SSF100939">
    <property type="entry name" value="SPOC domain-like"/>
    <property type="match status" value="1"/>
</dbReference>
<keyword evidence="1 3" id="KW-0238">DNA-binding</keyword>
<protein>
    <recommendedName>
        <fullName evidence="3">Non-homologous end joining protein Ku</fullName>
    </recommendedName>
</protein>
<evidence type="ECO:0000313" key="6">
    <source>
        <dbReference type="EMBL" id="MBB5897237.1"/>
    </source>
</evidence>
<organism evidence="6 7">
    <name type="scientific">Kutzneria kofuensis</name>
    <dbReference type="NCBI Taxonomy" id="103725"/>
    <lineage>
        <taxon>Bacteria</taxon>
        <taxon>Bacillati</taxon>
        <taxon>Actinomycetota</taxon>
        <taxon>Actinomycetes</taxon>
        <taxon>Pseudonocardiales</taxon>
        <taxon>Pseudonocardiaceae</taxon>
        <taxon>Kutzneria</taxon>
    </lineage>
</organism>
<dbReference type="SMART" id="SM00559">
    <property type="entry name" value="Ku78"/>
    <property type="match status" value="1"/>
</dbReference>
<dbReference type="NCBIfam" id="TIGR02772">
    <property type="entry name" value="Ku_bact"/>
    <property type="match status" value="1"/>
</dbReference>
<feature type="compositionally biased region" description="Basic and acidic residues" evidence="4">
    <location>
        <begin position="286"/>
        <end position="297"/>
    </location>
</feature>
<dbReference type="PANTHER" id="PTHR41251:SF1">
    <property type="entry name" value="NON-HOMOLOGOUS END JOINING PROTEIN KU"/>
    <property type="match status" value="1"/>
</dbReference>
<dbReference type="InterPro" id="IPR009187">
    <property type="entry name" value="Prok_Ku"/>
</dbReference>
<evidence type="ECO:0000256" key="2">
    <source>
        <dbReference type="ARBA" id="ARBA00023172"/>
    </source>
</evidence>
<comment type="similarity">
    <text evidence="3">Belongs to the prokaryotic Ku family.</text>
</comment>
<dbReference type="EMBL" id="JACHIR010000002">
    <property type="protein sequence ID" value="MBB5897237.1"/>
    <property type="molecule type" value="Genomic_DNA"/>
</dbReference>
<dbReference type="CDD" id="cd00789">
    <property type="entry name" value="KU_like"/>
    <property type="match status" value="1"/>
</dbReference>
<dbReference type="Proteomes" id="UP000585638">
    <property type="component" value="Unassembled WGS sequence"/>
</dbReference>
<feature type="domain" description="Ku" evidence="5">
    <location>
        <begin position="53"/>
        <end position="183"/>
    </location>
</feature>
<keyword evidence="2 3" id="KW-0233">DNA recombination</keyword>
<evidence type="ECO:0000313" key="7">
    <source>
        <dbReference type="Proteomes" id="UP000585638"/>
    </source>
</evidence>
<dbReference type="InterPro" id="IPR006164">
    <property type="entry name" value="DNA_bd_Ku70/Ku80"/>
</dbReference>
<dbReference type="PIRSF" id="PIRSF006493">
    <property type="entry name" value="Prok_Ku"/>
    <property type="match status" value="1"/>
</dbReference>
<feature type="region of interest" description="Disordered" evidence="4">
    <location>
        <begin position="255"/>
        <end position="320"/>
    </location>
</feature>
<dbReference type="GO" id="GO:0003690">
    <property type="term" value="F:double-stranded DNA binding"/>
    <property type="evidence" value="ECO:0007669"/>
    <property type="project" value="UniProtKB-UniRule"/>
</dbReference>
<dbReference type="AlphaFoldDB" id="A0A7W9KRE6"/>
<dbReference type="GO" id="GO:0006303">
    <property type="term" value="P:double-strand break repair via nonhomologous end joining"/>
    <property type="evidence" value="ECO:0007669"/>
    <property type="project" value="UniProtKB-UniRule"/>
</dbReference>
<dbReference type="PANTHER" id="PTHR41251">
    <property type="entry name" value="NON-HOMOLOGOUS END JOINING PROTEIN KU"/>
    <property type="match status" value="1"/>
</dbReference>
<evidence type="ECO:0000259" key="5">
    <source>
        <dbReference type="SMART" id="SM00559"/>
    </source>
</evidence>
<dbReference type="Pfam" id="PF02735">
    <property type="entry name" value="Ku"/>
    <property type="match status" value="1"/>
</dbReference>
<evidence type="ECO:0000256" key="4">
    <source>
        <dbReference type="SAM" id="MobiDB-lite"/>
    </source>
</evidence>
<dbReference type="InterPro" id="IPR016194">
    <property type="entry name" value="SPOC-like_C_dom_sf"/>
</dbReference>
<reference evidence="6 7" key="1">
    <citation type="submission" date="2020-08" db="EMBL/GenBank/DDBJ databases">
        <title>Sequencing the genomes of 1000 actinobacteria strains.</title>
        <authorList>
            <person name="Klenk H.-P."/>
        </authorList>
    </citation>
    <scope>NUCLEOTIDE SEQUENCE [LARGE SCALE GENOMIC DNA]</scope>
    <source>
        <strain evidence="6 7">DSM 43851</strain>
    </source>
</reference>
<keyword evidence="3" id="KW-0234">DNA repair</keyword>
<evidence type="ECO:0000256" key="1">
    <source>
        <dbReference type="ARBA" id="ARBA00023125"/>
    </source>
</evidence>
<accession>A0A7W9KRE6</accession>
<keyword evidence="3" id="KW-0227">DNA damage</keyword>
<evidence type="ECO:0000256" key="3">
    <source>
        <dbReference type="HAMAP-Rule" id="MF_01875"/>
    </source>
</evidence>
<name>A0A7W9KRE6_9PSEU</name>
<dbReference type="Gene3D" id="2.40.290.10">
    <property type="match status" value="1"/>
</dbReference>
<dbReference type="FunFam" id="2.40.290.10:FF:000004">
    <property type="entry name" value="Non-homologous end joining protein Ku"/>
    <property type="match status" value="1"/>
</dbReference>
<dbReference type="RefSeq" id="WP_184869686.1">
    <property type="nucleotide sequence ID" value="NZ_BAAAWY010000071.1"/>
</dbReference>
<dbReference type="GO" id="GO:0006310">
    <property type="term" value="P:DNA recombination"/>
    <property type="evidence" value="ECO:0007669"/>
    <property type="project" value="UniProtKB-KW"/>
</dbReference>
<sequence length="320" mass="35957">MARSIWSGSISFGLVTIPVALFSATEDHTVHFNQFERGTSDRIRYQRVNERTGKEVEYADIVRGHEVGDGEYVLVEPDELAAIAPGRSKSIEITGFVDLDEIDPIHFQKTYWLAPAKEEYGRPYALLTEALDKTNRVGIASFVMRGKQYLTDIRADDGVLALDTLYYADEIRDPHKMLDTLPSGNRPHANELKMATQLIESMAMPWRPRDFRDTYTRKVHKLIEDKRKGREIVVEAEPPEPTETTDLLEALRRSVENSGRRGANSGRRGKGPSKPSRVDVSGASKSELDQAARELGIKGRSKMKRDELASAVKRASRKAS</sequence>
<keyword evidence="7" id="KW-1185">Reference proteome</keyword>
<proteinExistence type="inferred from homology"/>
<gene>
    <name evidence="3" type="primary">ku</name>
    <name evidence="6" type="ORF">BJ998_008496</name>
</gene>
<comment type="caution">
    <text evidence="6">The sequence shown here is derived from an EMBL/GenBank/DDBJ whole genome shotgun (WGS) entry which is preliminary data.</text>
</comment>
<dbReference type="HAMAP" id="MF_01875">
    <property type="entry name" value="Prokaryotic_Ku"/>
    <property type="match status" value="1"/>
</dbReference>